<protein>
    <submittedName>
        <fullName evidence="2">Uncharacterized protein</fullName>
    </submittedName>
</protein>
<proteinExistence type="predicted"/>
<sequence length="111" mass="11512">MASNIPAAAEPNLPVAFFRVAMSTPESGDRPPVVECGSADGDRRAMDGAAASRVPSGADRRGGGEEAHGGKRGSHGPAPWKTSAPRTLLTIVHFVPTAAARILSRQFRTHG</sequence>
<feature type="compositionally biased region" description="Basic and acidic residues" evidence="1">
    <location>
        <begin position="58"/>
        <end position="69"/>
    </location>
</feature>
<organism evidence="2 3">
    <name type="scientific">Streptomyces violaceolatus</name>
    <dbReference type="NCBI Taxonomy" id="67378"/>
    <lineage>
        <taxon>Bacteria</taxon>
        <taxon>Bacillati</taxon>
        <taxon>Actinomycetota</taxon>
        <taxon>Actinomycetes</taxon>
        <taxon>Kitasatosporales</taxon>
        <taxon>Streptomycetaceae</taxon>
        <taxon>Streptomyces</taxon>
        <taxon>Streptomyces violaceoruber group</taxon>
    </lineage>
</organism>
<evidence type="ECO:0000313" key="3">
    <source>
        <dbReference type="Proteomes" id="UP001499989"/>
    </source>
</evidence>
<name>A0ABN3SI42_9ACTN</name>
<reference evidence="2 3" key="1">
    <citation type="journal article" date="2019" name="Int. J. Syst. Evol. Microbiol.">
        <title>The Global Catalogue of Microorganisms (GCM) 10K type strain sequencing project: providing services to taxonomists for standard genome sequencing and annotation.</title>
        <authorList>
            <consortium name="The Broad Institute Genomics Platform"/>
            <consortium name="The Broad Institute Genome Sequencing Center for Infectious Disease"/>
            <person name="Wu L."/>
            <person name="Ma J."/>
        </authorList>
    </citation>
    <scope>NUCLEOTIDE SEQUENCE [LARGE SCALE GENOMIC DNA]</scope>
    <source>
        <strain evidence="2 3">JCM 4531</strain>
    </source>
</reference>
<dbReference type="EMBL" id="BAAASK010000003">
    <property type="protein sequence ID" value="GAA2676374.1"/>
    <property type="molecule type" value="Genomic_DNA"/>
</dbReference>
<evidence type="ECO:0000313" key="2">
    <source>
        <dbReference type="EMBL" id="GAA2676374.1"/>
    </source>
</evidence>
<feature type="region of interest" description="Disordered" evidence="1">
    <location>
        <begin position="23"/>
        <end position="82"/>
    </location>
</feature>
<dbReference type="Proteomes" id="UP001499989">
    <property type="component" value="Unassembled WGS sequence"/>
</dbReference>
<accession>A0ABN3SI42</accession>
<gene>
    <name evidence="2" type="ORF">GCM10010310_19620</name>
</gene>
<comment type="caution">
    <text evidence="2">The sequence shown here is derived from an EMBL/GenBank/DDBJ whole genome shotgun (WGS) entry which is preliminary data.</text>
</comment>
<evidence type="ECO:0000256" key="1">
    <source>
        <dbReference type="SAM" id="MobiDB-lite"/>
    </source>
</evidence>
<keyword evidence="3" id="KW-1185">Reference proteome</keyword>